<dbReference type="RefSeq" id="WP_113866371.1">
    <property type="nucleotide sequence ID" value="NZ_AGJP01000001.1"/>
</dbReference>
<dbReference type="GO" id="GO:0005886">
    <property type="term" value="C:plasma membrane"/>
    <property type="evidence" value="ECO:0007669"/>
    <property type="project" value="UniProtKB-SubCell"/>
</dbReference>
<evidence type="ECO:0000256" key="2">
    <source>
        <dbReference type="ARBA" id="ARBA00007935"/>
    </source>
</evidence>
<evidence type="ECO:0000256" key="7">
    <source>
        <dbReference type="ARBA" id="ARBA00023136"/>
    </source>
</evidence>
<evidence type="ECO:0000256" key="5">
    <source>
        <dbReference type="ARBA" id="ARBA00022692"/>
    </source>
</evidence>
<sequence>MKALLLPVAALGLVMLSVLHLCIGARPLSPSVVMAALFDYDPRNYSHIVVVKQRLSRLVVALGIGAMLAASGYTLQKLLRNDLVSPSTLGINSGAAAFSVGGVYFLGLSGTNLVWPALAGGVSALIFAFFAADLLGRHRREPLNLVLGGAMSATLFSSATAFILSLDPDAFGNMLGWLVGDIGIFDYQTLMVFWPFGLLALAVLFLLSRPLDVLGIGAEQAAALGVNPQWIQVLTLAATVVLPVLAVTIAGPIGFVGLIVPHIARLFVGESGRMPLAVAMLLGSALLTGADILARMLLAPRLLNVGTIMALVGGIAFLLITLMVLRRRTA</sequence>
<dbReference type="GO" id="GO:0033214">
    <property type="term" value="P:siderophore-iron import into cell"/>
    <property type="evidence" value="ECO:0007669"/>
    <property type="project" value="TreeGrafter"/>
</dbReference>
<feature type="transmembrane region" description="Helical" evidence="8">
    <location>
        <begin position="276"/>
        <end position="297"/>
    </location>
</feature>
<evidence type="ECO:0000256" key="8">
    <source>
        <dbReference type="SAM" id="Phobius"/>
    </source>
</evidence>
<protein>
    <submittedName>
        <fullName evidence="9">Iron complex transport system permease protein</fullName>
    </submittedName>
</protein>
<keyword evidence="4" id="KW-1003">Cell membrane</keyword>
<feature type="transmembrane region" description="Helical" evidence="8">
    <location>
        <begin position="303"/>
        <end position="325"/>
    </location>
</feature>
<organism evidence="9 10">
    <name type="scientific">Brenneria salicis ATCC 15712 = DSM 30166</name>
    <dbReference type="NCBI Taxonomy" id="714314"/>
    <lineage>
        <taxon>Bacteria</taxon>
        <taxon>Pseudomonadati</taxon>
        <taxon>Pseudomonadota</taxon>
        <taxon>Gammaproteobacteria</taxon>
        <taxon>Enterobacterales</taxon>
        <taxon>Pectobacteriaceae</taxon>
        <taxon>Brenneria</taxon>
    </lineage>
</organism>
<name>A0A366I4U9_9GAMM</name>
<comment type="caution">
    <text evidence="9">The sequence shown here is derived from an EMBL/GenBank/DDBJ whole genome shotgun (WGS) entry which is preliminary data.</text>
</comment>
<keyword evidence="7 8" id="KW-0472">Membrane</keyword>
<keyword evidence="5 8" id="KW-0812">Transmembrane</keyword>
<evidence type="ECO:0000256" key="1">
    <source>
        <dbReference type="ARBA" id="ARBA00004651"/>
    </source>
</evidence>
<dbReference type="SUPFAM" id="SSF81345">
    <property type="entry name" value="ABC transporter involved in vitamin B12 uptake, BtuC"/>
    <property type="match status" value="1"/>
</dbReference>
<feature type="transmembrane region" description="Helical" evidence="8">
    <location>
        <begin position="231"/>
        <end position="264"/>
    </location>
</feature>
<evidence type="ECO:0000256" key="3">
    <source>
        <dbReference type="ARBA" id="ARBA00022448"/>
    </source>
</evidence>
<evidence type="ECO:0000256" key="6">
    <source>
        <dbReference type="ARBA" id="ARBA00022989"/>
    </source>
</evidence>
<dbReference type="PANTHER" id="PTHR30472">
    <property type="entry name" value="FERRIC ENTEROBACTIN TRANSPORT SYSTEM PERMEASE PROTEIN"/>
    <property type="match status" value="1"/>
</dbReference>
<dbReference type="Gene3D" id="1.10.3470.10">
    <property type="entry name" value="ABC transporter involved in vitamin B12 uptake, BtuC"/>
    <property type="match status" value="1"/>
</dbReference>
<proteinExistence type="inferred from homology"/>
<dbReference type="OrthoDB" id="9055647at2"/>
<evidence type="ECO:0000313" key="9">
    <source>
        <dbReference type="EMBL" id="RBP62879.1"/>
    </source>
</evidence>
<accession>A0A366I4U9</accession>
<keyword evidence="6 8" id="KW-1133">Transmembrane helix</keyword>
<feature type="transmembrane region" description="Helical" evidence="8">
    <location>
        <begin position="192"/>
        <end position="211"/>
    </location>
</feature>
<dbReference type="CDD" id="cd06550">
    <property type="entry name" value="TM_ABC_iron-siderophores_like"/>
    <property type="match status" value="1"/>
</dbReference>
<feature type="transmembrane region" description="Helical" evidence="8">
    <location>
        <begin position="113"/>
        <end position="136"/>
    </location>
</feature>
<evidence type="ECO:0000256" key="4">
    <source>
        <dbReference type="ARBA" id="ARBA00022475"/>
    </source>
</evidence>
<evidence type="ECO:0000313" key="10">
    <source>
        <dbReference type="Proteomes" id="UP000253046"/>
    </source>
</evidence>
<dbReference type="Proteomes" id="UP000253046">
    <property type="component" value="Unassembled WGS sequence"/>
</dbReference>
<gene>
    <name evidence="9" type="ORF">DES54_11459</name>
</gene>
<feature type="transmembrane region" description="Helical" evidence="8">
    <location>
        <begin position="87"/>
        <end position="107"/>
    </location>
</feature>
<dbReference type="GO" id="GO:0022857">
    <property type="term" value="F:transmembrane transporter activity"/>
    <property type="evidence" value="ECO:0007669"/>
    <property type="project" value="InterPro"/>
</dbReference>
<comment type="similarity">
    <text evidence="2">Belongs to the binding-protein-dependent transport system permease family. FecCD subfamily.</text>
</comment>
<dbReference type="PANTHER" id="PTHR30472:SF1">
    <property type="entry name" value="FE(3+) DICITRATE TRANSPORT SYSTEM PERMEASE PROTEIN FECC-RELATED"/>
    <property type="match status" value="1"/>
</dbReference>
<feature type="transmembrane region" description="Helical" evidence="8">
    <location>
        <begin position="143"/>
        <end position="164"/>
    </location>
</feature>
<keyword evidence="3" id="KW-0813">Transport</keyword>
<dbReference type="AlphaFoldDB" id="A0A366I4U9"/>
<keyword evidence="10" id="KW-1185">Reference proteome</keyword>
<dbReference type="InterPro" id="IPR000522">
    <property type="entry name" value="ABC_transptr_permease_BtuC"/>
</dbReference>
<feature type="transmembrane region" description="Helical" evidence="8">
    <location>
        <begin position="55"/>
        <end position="75"/>
    </location>
</feature>
<dbReference type="Pfam" id="PF01032">
    <property type="entry name" value="FecCD"/>
    <property type="match status" value="1"/>
</dbReference>
<dbReference type="EMBL" id="QNRY01000014">
    <property type="protein sequence ID" value="RBP62879.1"/>
    <property type="molecule type" value="Genomic_DNA"/>
</dbReference>
<reference evidence="9 10" key="1">
    <citation type="submission" date="2018-06" db="EMBL/GenBank/DDBJ databases">
        <title>Genomic Encyclopedia of Type Strains, Phase IV (KMG-IV): sequencing the most valuable type-strain genomes for metagenomic binning, comparative biology and taxonomic classification.</title>
        <authorList>
            <person name="Goeker M."/>
        </authorList>
    </citation>
    <scope>NUCLEOTIDE SEQUENCE [LARGE SCALE GENOMIC DNA]</scope>
    <source>
        <strain evidence="9 10">DSM 30166</strain>
    </source>
</reference>
<comment type="subcellular location">
    <subcellularLocation>
        <location evidence="1">Cell membrane</location>
        <topology evidence="1">Multi-pass membrane protein</topology>
    </subcellularLocation>
</comment>
<dbReference type="InterPro" id="IPR037294">
    <property type="entry name" value="ABC_BtuC-like"/>
</dbReference>